<dbReference type="InterPro" id="IPR023346">
    <property type="entry name" value="Lysozyme-like_dom_sf"/>
</dbReference>
<comment type="caution">
    <text evidence="2">The sequence shown here is derived from an EMBL/GenBank/DDBJ whole genome shotgun (WGS) entry which is preliminary data.</text>
</comment>
<dbReference type="AlphaFoldDB" id="A0A5C7W2H1"/>
<evidence type="ECO:0000313" key="3">
    <source>
        <dbReference type="Proteomes" id="UP000321110"/>
    </source>
</evidence>
<name>A0A5C7W2H1_AQUAC</name>
<reference evidence="2 3" key="1">
    <citation type="submission" date="2018-09" db="EMBL/GenBank/DDBJ databases">
        <title>Metagenome Assembled Genomes from an Advanced Water Purification Facility.</title>
        <authorList>
            <person name="Stamps B.W."/>
            <person name="Spear J.R."/>
        </authorList>
    </citation>
    <scope>NUCLEOTIDE SEQUENCE [LARGE SCALE GENOMIC DNA]</scope>
    <source>
        <strain evidence="2">Bin_52_1</strain>
    </source>
</reference>
<dbReference type="InterPro" id="IPR008258">
    <property type="entry name" value="Transglycosylase_SLT_dom_1"/>
</dbReference>
<evidence type="ECO:0000259" key="1">
    <source>
        <dbReference type="Pfam" id="PF01464"/>
    </source>
</evidence>
<dbReference type="EMBL" id="SSFO01000168">
    <property type="protein sequence ID" value="TXI31966.1"/>
    <property type="molecule type" value="Genomic_DNA"/>
</dbReference>
<proteinExistence type="predicted"/>
<dbReference type="Proteomes" id="UP000321110">
    <property type="component" value="Unassembled WGS sequence"/>
</dbReference>
<feature type="domain" description="Transglycosylase SLT" evidence="1">
    <location>
        <begin position="28"/>
        <end position="146"/>
    </location>
</feature>
<gene>
    <name evidence="2" type="ORF">E6Q69_10210</name>
</gene>
<evidence type="ECO:0000313" key="2">
    <source>
        <dbReference type="EMBL" id="TXI31966.1"/>
    </source>
</evidence>
<accession>A0A5C7W2H1</accession>
<dbReference type="Pfam" id="PF01464">
    <property type="entry name" value="SLT"/>
    <property type="match status" value="1"/>
</dbReference>
<sequence>MTLGLALLSSGTAAALNLKGTVWEEASNQTCKVDPRLLYAVALVESKSYAGKVVTPNPLALNISDVGHHPKNKAAAEKLLSEGLKRTNAIAVGVMQISIRWNGSRVNKPSDLLDLRKNVFVGSQILCEMVAGQNDLELAIGRYHTPNPKLEAVARNYGQNVIRVWRRLMLLSEAQG</sequence>
<organism evidence="2 3">
    <name type="scientific">Aquipseudomonas alcaligenes</name>
    <name type="common">Pseudomonas alcaligenes</name>
    <dbReference type="NCBI Taxonomy" id="43263"/>
    <lineage>
        <taxon>Bacteria</taxon>
        <taxon>Pseudomonadati</taxon>
        <taxon>Pseudomonadota</taxon>
        <taxon>Gammaproteobacteria</taxon>
        <taxon>Pseudomonadales</taxon>
        <taxon>Pseudomonadaceae</taxon>
        <taxon>Aquipseudomonas</taxon>
    </lineage>
</organism>
<dbReference type="SUPFAM" id="SSF53955">
    <property type="entry name" value="Lysozyme-like"/>
    <property type="match status" value="1"/>
</dbReference>
<protein>
    <submittedName>
        <fullName evidence="2">Lytic transglycosylase domain-containing protein</fullName>
    </submittedName>
</protein>
<dbReference type="Gene3D" id="1.10.530.10">
    <property type="match status" value="1"/>
</dbReference>